<evidence type="ECO:0000313" key="1">
    <source>
        <dbReference type="EMBL" id="RPF26582.1"/>
    </source>
</evidence>
<protein>
    <submittedName>
        <fullName evidence="1">Uncharacterized protein</fullName>
    </submittedName>
</protein>
<gene>
    <name evidence="1" type="ORF">EDD32_1029</name>
</gene>
<dbReference type="EMBL" id="RKRA01000001">
    <property type="protein sequence ID" value="RPF26582.1"/>
    <property type="molecule type" value="Genomic_DNA"/>
</dbReference>
<organism evidence="1 2">
    <name type="scientific">Georgenia muralis</name>
    <dbReference type="NCBI Taxonomy" id="154117"/>
    <lineage>
        <taxon>Bacteria</taxon>
        <taxon>Bacillati</taxon>
        <taxon>Actinomycetota</taxon>
        <taxon>Actinomycetes</taxon>
        <taxon>Micrococcales</taxon>
        <taxon>Bogoriellaceae</taxon>
        <taxon>Georgenia</taxon>
    </lineage>
</organism>
<proteinExistence type="predicted"/>
<sequence>MQAERESDHSALACLHLRSLLATSPAYRAQWQVYVRRDSRQDIHQGAVAQVLAQYLWETGEAPETETDLPRRLKDRVGRALNGSLIAPATLRLFIEAFDMSRADANQLWALFMHAGSDDLAVLRATLDTGEPVLPPPTAHEALAVHEFHRMGSDRMPVEHRTLQVIRALEPMDRYLYQFDTNAAVVEVVRGGTAGPVRRSPFPGIYGVQVHLSRPLAPGETASIEYRTILSYTSAPPPEFRRGVLTRLRNLEMNLQFHPDALPARVWWGHWESVQAPAPSTLEEVTLTPDHDVHRYVPLLEHSVVGFTWEWD</sequence>
<reference evidence="1 2" key="1">
    <citation type="submission" date="2018-11" db="EMBL/GenBank/DDBJ databases">
        <title>Sequencing the genomes of 1000 actinobacteria strains.</title>
        <authorList>
            <person name="Klenk H.-P."/>
        </authorList>
    </citation>
    <scope>NUCLEOTIDE SEQUENCE [LARGE SCALE GENOMIC DNA]</scope>
    <source>
        <strain evidence="1 2">DSM 14418</strain>
    </source>
</reference>
<dbReference type="RefSeq" id="WP_123915375.1">
    <property type="nucleotide sequence ID" value="NZ_RKRA01000001.1"/>
</dbReference>
<evidence type="ECO:0000313" key="2">
    <source>
        <dbReference type="Proteomes" id="UP000280726"/>
    </source>
</evidence>
<name>A0A3N4ZLL0_9MICO</name>
<comment type="caution">
    <text evidence="1">The sequence shown here is derived from an EMBL/GenBank/DDBJ whole genome shotgun (WGS) entry which is preliminary data.</text>
</comment>
<dbReference type="AlphaFoldDB" id="A0A3N4ZLL0"/>
<keyword evidence="2" id="KW-1185">Reference proteome</keyword>
<dbReference type="Proteomes" id="UP000280726">
    <property type="component" value="Unassembled WGS sequence"/>
</dbReference>
<dbReference type="OrthoDB" id="3205593at2"/>
<accession>A0A3N4ZLL0</accession>